<accession>A0ABY7F116</accession>
<gene>
    <name evidence="2" type="ORF">MAR_030462</name>
</gene>
<dbReference type="Proteomes" id="UP001164746">
    <property type="component" value="Chromosome 10"/>
</dbReference>
<evidence type="ECO:0000256" key="1">
    <source>
        <dbReference type="SAM" id="MobiDB-lite"/>
    </source>
</evidence>
<reference evidence="2" key="1">
    <citation type="submission" date="2022-11" db="EMBL/GenBank/DDBJ databases">
        <title>Centuries of genome instability and evolution in soft-shell clam transmissible cancer (bioRxiv).</title>
        <authorList>
            <person name="Hart S.F.M."/>
            <person name="Yonemitsu M.A."/>
            <person name="Giersch R.M."/>
            <person name="Beal B.F."/>
            <person name="Arriagada G."/>
            <person name="Davis B.W."/>
            <person name="Ostrander E.A."/>
            <person name="Goff S.P."/>
            <person name="Metzger M.J."/>
        </authorList>
    </citation>
    <scope>NUCLEOTIDE SEQUENCE</scope>
    <source>
        <strain evidence="2">MELC-2E11</strain>
        <tissue evidence="2">Siphon/mantle</tissue>
    </source>
</reference>
<sequence>MASRRNRSRENQHKKQFLFPHQVFPEKFIDSPDVVPDGPPSFQGGGGGRSYLPPSPSTYSQPGMPTESSEQSSQDTGASDQQRFSYKAQREKWHQGESTSETPATPQYGEFTRGDSYTEPSPPSSGRGPKNKYGDEME</sequence>
<name>A0ABY7F116_MYAAR</name>
<protein>
    <submittedName>
        <fullName evidence="2">Uncharacterized protein</fullName>
    </submittedName>
</protein>
<organism evidence="2 3">
    <name type="scientific">Mya arenaria</name>
    <name type="common">Soft-shell clam</name>
    <dbReference type="NCBI Taxonomy" id="6604"/>
    <lineage>
        <taxon>Eukaryota</taxon>
        <taxon>Metazoa</taxon>
        <taxon>Spiralia</taxon>
        <taxon>Lophotrochozoa</taxon>
        <taxon>Mollusca</taxon>
        <taxon>Bivalvia</taxon>
        <taxon>Autobranchia</taxon>
        <taxon>Heteroconchia</taxon>
        <taxon>Euheterodonta</taxon>
        <taxon>Imparidentia</taxon>
        <taxon>Neoheterodontei</taxon>
        <taxon>Myida</taxon>
        <taxon>Myoidea</taxon>
        <taxon>Myidae</taxon>
        <taxon>Mya</taxon>
    </lineage>
</organism>
<keyword evidence="3" id="KW-1185">Reference proteome</keyword>
<feature type="region of interest" description="Disordered" evidence="1">
    <location>
        <begin position="1"/>
        <end position="138"/>
    </location>
</feature>
<feature type="compositionally biased region" description="Polar residues" evidence="1">
    <location>
        <begin position="96"/>
        <end position="105"/>
    </location>
</feature>
<dbReference type="EMBL" id="CP111021">
    <property type="protein sequence ID" value="WAR15868.1"/>
    <property type="molecule type" value="Genomic_DNA"/>
</dbReference>
<evidence type="ECO:0000313" key="3">
    <source>
        <dbReference type="Proteomes" id="UP001164746"/>
    </source>
</evidence>
<evidence type="ECO:0000313" key="2">
    <source>
        <dbReference type="EMBL" id="WAR15868.1"/>
    </source>
</evidence>
<proteinExistence type="predicted"/>
<feature type="compositionally biased region" description="Polar residues" evidence="1">
    <location>
        <begin position="57"/>
        <end position="84"/>
    </location>
</feature>